<organism evidence="1 2">
    <name type="scientific">Symmachiella macrocystis</name>
    <dbReference type="NCBI Taxonomy" id="2527985"/>
    <lineage>
        <taxon>Bacteria</taxon>
        <taxon>Pseudomonadati</taxon>
        <taxon>Planctomycetota</taxon>
        <taxon>Planctomycetia</taxon>
        <taxon>Planctomycetales</taxon>
        <taxon>Planctomycetaceae</taxon>
        <taxon>Symmachiella</taxon>
    </lineage>
</organism>
<dbReference type="AlphaFoldDB" id="A0A5C6AXA7"/>
<comment type="caution">
    <text evidence="1">The sequence shown here is derived from an EMBL/GenBank/DDBJ whole genome shotgun (WGS) entry which is preliminary data.</text>
</comment>
<accession>A0A5C6AXA7</accession>
<keyword evidence="2" id="KW-1185">Reference proteome</keyword>
<name>A0A5C6AXA7_9PLAN</name>
<reference evidence="1 2" key="1">
    <citation type="submission" date="2019-02" db="EMBL/GenBank/DDBJ databases">
        <title>Deep-cultivation of Planctomycetes and their phenomic and genomic characterization uncovers novel biology.</title>
        <authorList>
            <person name="Wiegand S."/>
            <person name="Jogler M."/>
            <person name="Boedeker C."/>
            <person name="Pinto D."/>
            <person name="Vollmers J."/>
            <person name="Rivas-Marin E."/>
            <person name="Kohn T."/>
            <person name="Peeters S.H."/>
            <person name="Heuer A."/>
            <person name="Rast P."/>
            <person name="Oberbeckmann S."/>
            <person name="Bunk B."/>
            <person name="Jeske O."/>
            <person name="Meyerdierks A."/>
            <person name="Storesund J.E."/>
            <person name="Kallscheuer N."/>
            <person name="Luecker S."/>
            <person name="Lage O.M."/>
            <person name="Pohl T."/>
            <person name="Merkel B.J."/>
            <person name="Hornburger P."/>
            <person name="Mueller R.-W."/>
            <person name="Bruemmer F."/>
            <person name="Labrenz M."/>
            <person name="Spormann A.M."/>
            <person name="Op Den Camp H."/>
            <person name="Overmann J."/>
            <person name="Amann R."/>
            <person name="Jetten M.S.M."/>
            <person name="Mascher T."/>
            <person name="Medema M.H."/>
            <person name="Devos D.P."/>
            <person name="Kaster A.-K."/>
            <person name="Ovreas L."/>
            <person name="Rohde M."/>
            <person name="Galperin M.Y."/>
            <person name="Jogler C."/>
        </authorList>
    </citation>
    <scope>NUCLEOTIDE SEQUENCE [LARGE SCALE GENOMIC DNA]</scope>
    <source>
        <strain evidence="1 2">CA54</strain>
    </source>
</reference>
<dbReference type="OrthoDB" id="239066at2"/>
<dbReference type="EMBL" id="SJPP01000005">
    <property type="protein sequence ID" value="TWU04147.1"/>
    <property type="molecule type" value="Genomic_DNA"/>
</dbReference>
<gene>
    <name evidence="1" type="ORF">CA54_60290</name>
</gene>
<evidence type="ECO:0000313" key="1">
    <source>
        <dbReference type="EMBL" id="TWU04147.1"/>
    </source>
</evidence>
<proteinExistence type="predicted"/>
<sequence length="97" mass="11362">MSRLFHPLLLLIANATEHRLAKHALYLKEELAILRARVPGKSHTKPEERARLLKFGKPLGKDIDRLISIVTPITFHRWVRKERRGYKPAKPGRPRKR</sequence>
<dbReference type="Proteomes" id="UP000320735">
    <property type="component" value="Unassembled WGS sequence"/>
</dbReference>
<dbReference type="RefSeq" id="WP_146374421.1">
    <property type="nucleotide sequence ID" value="NZ_SJPP01000005.1"/>
</dbReference>
<evidence type="ECO:0000313" key="2">
    <source>
        <dbReference type="Proteomes" id="UP000320735"/>
    </source>
</evidence>
<protein>
    <submittedName>
        <fullName evidence="1">Uncharacterized protein</fullName>
    </submittedName>
</protein>